<dbReference type="PANTHER" id="PTHR23132">
    <property type="entry name" value="D-ALANINE--D-ALANINE LIGASE"/>
    <property type="match status" value="1"/>
</dbReference>
<dbReference type="FunFam" id="3.30.470.20:FF:000008">
    <property type="entry name" value="D-alanine--D-alanine ligase"/>
    <property type="match status" value="1"/>
</dbReference>
<dbReference type="SUPFAM" id="SSF52440">
    <property type="entry name" value="PreATP-grasp domain"/>
    <property type="match status" value="1"/>
</dbReference>
<dbReference type="InterPro" id="IPR011761">
    <property type="entry name" value="ATP-grasp"/>
</dbReference>
<evidence type="ECO:0000256" key="16">
    <source>
        <dbReference type="ARBA" id="ARBA00023316"/>
    </source>
</evidence>
<keyword evidence="11 26" id="KW-0067">ATP-binding</keyword>
<dbReference type="RefSeq" id="WP_012065550.1">
    <property type="nucleotide sequence ID" value="NC_009633.1"/>
</dbReference>
<feature type="domain" description="ATP-grasp" evidence="27">
    <location>
        <begin position="149"/>
        <end position="355"/>
    </location>
</feature>
<dbReference type="Pfam" id="PF07478">
    <property type="entry name" value="Dala_Dala_lig_C"/>
    <property type="match status" value="1"/>
</dbReference>
<dbReference type="InterPro" id="IPR005905">
    <property type="entry name" value="D_ala_D_ala"/>
</dbReference>
<evidence type="ECO:0000256" key="10">
    <source>
        <dbReference type="ARBA" id="ARBA00022741"/>
    </source>
</evidence>
<dbReference type="SUPFAM" id="SSF56059">
    <property type="entry name" value="Glutathione synthetase ATP-binding domain-like"/>
    <property type="match status" value="1"/>
</dbReference>
<comment type="catalytic activity">
    <reaction evidence="17 22">
        <text>2 D-alanine + ATP = D-alanyl-D-alanine + ADP + phosphate + H(+)</text>
        <dbReference type="Rhea" id="RHEA:11224"/>
        <dbReference type="ChEBI" id="CHEBI:15378"/>
        <dbReference type="ChEBI" id="CHEBI:30616"/>
        <dbReference type="ChEBI" id="CHEBI:43474"/>
        <dbReference type="ChEBI" id="CHEBI:57416"/>
        <dbReference type="ChEBI" id="CHEBI:57822"/>
        <dbReference type="ChEBI" id="CHEBI:456216"/>
        <dbReference type="EC" id="6.3.2.4"/>
    </reaction>
</comment>
<comment type="cofactor">
    <cofactor evidence="1">
        <name>Mn(2+)</name>
        <dbReference type="ChEBI" id="CHEBI:29035"/>
    </cofactor>
</comment>
<keyword evidence="29" id="KW-1185">Reference proteome</keyword>
<evidence type="ECO:0000256" key="11">
    <source>
        <dbReference type="ARBA" id="ARBA00022840"/>
    </source>
</evidence>
<dbReference type="NCBIfam" id="TIGR01205">
    <property type="entry name" value="D_ala_D_alaTIGR"/>
    <property type="match status" value="1"/>
</dbReference>
<dbReference type="Pfam" id="PF01820">
    <property type="entry name" value="Dala_Dala_lig_N"/>
    <property type="match status" value="1"/>
</dbReference>
<feature type="binding site" evidence="25">
    <location>
        <position position="322"/>
    </location>
    <ligand>
        <name>Mg(2+)</name>
        <dbReference type="ChEBI" id="CHEBI:18420"/>
        <label>1</label>
    </ligand>
</feature>
<keyword evidence="8 22" id="KW-0436">Ligase</keyword>
<comment type="cofactor">
    <cofactor evidence="25">
        <name>Mg(2+)</name>
        <dbReference type="ChEBI" id="CHEBI:18420"/>
    </cofactor>
    <cofactor evidence="25">
        <name>Mn(2+)</name>
        <dbReference type="ChEBI" id="CHEBI:29035"/>
    </cofactor>
    <text evidence="25">Binds 2 magnesium or manganese ions per subunit.</text>
</comment>
<feature type="binding site" evidence="24">
    <location>
        <begin position="321"/>
        <end position="322"/>
    </location>
    <ligand>
        <name>ATP</name>
        <dbReference type="ChEBI" id="CHEBI:30616"/>
    </ligand>
</feature>
<organism evidence="28 29">
    <name type="scientific">Alkaliphilus metalliredigens (strain QYMF)</name>
    <dbReference type="NCBI Taxonomy" id="293826"/>
    <lineage>
        <taxon>Bacteria</taxon>
        <taxon>Bacillati</taxon>
        <taxon>Bacillota</taxon>
        <taxon>Clostridia</taxon>
        <taxon>Peptostreptococcales</taxon>
        <taxon>Natronincolaceae</taxon>
        <taxon>Alkaliphilus</taxon>
    </lineage>
</organism>
<evidence type="ECO:0000256" key="12">
    <source>
        <dbReference type="ARBA" id="ARBA00022842"/>
    </source>
</evidence>
<evidence type="ECO:0000256" key="7">
    <source>
        <dbReference type="ARBA" id="ARBA00022490"/>
    </source>
</evidence>
<evidence type="ECO:0000256" key="26">
    <source>
        <dbReference type="PROSITE-ProRule" id="PRU00409"/>
    </source>
</evidence>
<evidence type="ECO:0000256" key="22">
    <source>
        <dbReference type="HAMAP-Rule" id="MF_00047"/>
    </source>
</evidence>
<dbReference type="PANTHER" id="PTHR23132:SF25">
    <property type="entry name" value="D-ALANINE--D-ALANINE LIGASE A"/>
    <property type="match status" value="1"/>
</dbReference>
<reference evidence="29" key="1">
    <citation type="journal article" date="2016" name="Genome Announc.">
        <title>Complete genome sequence of Alkaliphilus metalliredigens strain QYMF, an alkaliphilic and metal-reducing bacterium isolated from borax-contaminated leachate ponds.</title>
        <authorList>
            <person name="Hwang C."/>
            <person name="Copeland A."/>
            <person name="Lucas S."/>
            <person name="Lapidus A."/>
            <person name="Barry K."/>
            <person name="Detter J.C."/>
            <person name="Glavina Del Rio T."/>
            <person name="Hammon N."/>
            <person name="Israni S."/>
            <person name="Dalin E."/>
            <person name="Tice H."/>
            <person name="Pitluck S."/>
            <person name="Chertkov O."/>
            <person name="Brettin T."/>
            <person name="Bruce D."/>
            <person name="Han C."/>
            <person name="Schmutz J."/>
            <person name="Larimer F."/>
            <person name="Land M.L."/>
            <person name="Hauser L."/>
            <person name="Kyrpides N."/>
            <person name="Mikhailova N."/>
            <person name="Ye Q."/>
            <person name="Zhou J."/>
            <person name="Richardson P."/>
            <person name="Fields M.W."/>
        </authorList>
    </citation>
    <scope>NUCLEOTIDE SEQUENCE [LARGE SCALE GENOMIC DNA]</scope>
    <source>
        <strain evidence="29">QYMF</strain>
    </source>
</reference>
<dbReference type="KEGG" id="amt:Amet_4591"/>
<comment type="pathway">
    <text evidence="4 22">Cell wall biogenesis; peptidoglycan biosynthesis.</text>
</comment>
<dbReference type="NCBIfam" id="NF002378">
    <property type="entry name" value="PRK01372.1"/>
    <property type="match status" value="1"/>
</dbReference>
<keyword evidence="7 22" id="KW-0963">Cytoplasm</keyword>
<dbReference type="EC" id="6.3.2.4" evidence="6 22"/>
<protein>
    <recommendedName>
        <fullName evidence="19 22">D-alanine--D-alanine ligase</fullName>
        <ecNumber evidence="6 22">6.3.2.4</ecNumber>
    </recommendedName>
    <alternativeName>
        <fullName evidence="21 22">D-Ala-D-Ala ligase</fullName>
    </alternativeName>
    <alternativeName>
        <fullName evidence="20 22">D-alanylalanine synthetase</fullName>
    </alternativeName>
</protein>
<feature type="binding site" evidence="24">
    <location>
        <position position="145"/>
    </location>
    <ligand>
        <name>ATP</name>
        <dbReference type="ChEBI" id="CHEBI:30616"/>
    </ligand>
</feature>
<comment type="pathway">
    <text evidence="18">Glycan biosynthesis.</text>
</comment>
<evidence type="ECO:0000256" key="23">
    <source>
        <dbReference type="PIRSR" id="PIRSR039102-1"/>
    </source>
</evidence>
<comment type="similarity">
    <text evidence="5 22">Belongs to the D-alanine--D-alanine ligase family.</text>
</comment>
<dbReference type="UniPathway" id="UPA00219"/>
<keyword evidence="13 22" id="KW-0133">Cell shape</keyword>
<evidence type="ECO:0000256" key="25">
    <source>
        <dbReference type="PIRSR" id="PIRSR039102-3"/>
    </source>
</evidence>
<proteinExistence type="inferred from homology"/>
<dbReference type="EMBL" id="CP000724">
    <property type="protein sequence ID" value="ABR50662.1"/>
    <property type="molecule type" value="Genomic_DNA"/>
</dbReference>
<name>A6TWU4_ALKMQ</name>
<dbReference type="HOGENOM" id="CLU_039268_0_1_9"/>
<evidence type="ECO:0000259" key="27">
    <source>
        <dbReference type="PROSITE" id="PS50975"/>
    </source>
</evidence>
<dbReference type="NCBIfam" id="NF002528">
    <property type="entry name" value="PRK01966.1-4"/>
    <property type="match status" value="1"/>
</dbReference>
<keyword evidence="16 22" id="KW-0961">Cell wall biogenesis/degradation</keyword>
<evidence type="ECO:0000313" key="28">
    <source>
        <dbReference type="EMBL" id="ABR50662.1"/>
    </source>
</evidence>
<feature type="binding site" evidence="24">
    <location>
        <begin position="198"/>
        <end position="199"/>
    </location>
    <ligand>
        <name>ATP</name>
        <dbReference type="ChEBI" id="CHEBI:30616"/>
    </ligand>
</feature>
<evidence type="ECO:0000256" key="5">
    <source>
        <dbReference type="ARBA" id="ARBA00010871"/>
    </source>
</evidence>
<dbReference type="InterPro" id="IPR013815">
    <property type="entry name" value="ATP_grasp_subdomain_1"/>
</dbReference>
<evidence type="ECO:0000256" key="2">
    <source>
        <dbReference type="ARBA" id="ARBA00003921"/>
    </source>
</evidence>
<keyword evidence="12 25" id="KW-0460">Magnesium</keyword>
<evidence type="ECO:0000256" key="18">
    <source>
        <dbReference type="ARBA" id="ARBA00060592"/>
    </source>
</evidence>
<evidence type="ECO:0000256" key="17">
    <source>
        <dbReference type="ARBA" id="ARBA00047614"/>
    </source>
</evidence>
<dbReference type="eggNOG" id="COG1181">
    <property type="taxonomic scope" value="Bacteria"/>
</dbReference>
<dbReference type="InterPro" id="IPR011127">
    <property type="entry name" value="Dala_Dala_lig_N"/>
</dbReference>
<keyword evidence="14 22" id="KW-0573">Peptidoglycan synthesis</keyword>
<dbReference type="InterPro" id="IPR011095">
    <property type="entry name" value="Dala_Dala_lig_C"/>
</dbReference>
<feature type="binding site" evidence="25">
    <location>
        <position position="324"/>
    </location>
    <ligand>
        <name>Mg(2+)</name>
        <dbReference type="ChEBI" id="CHEBI:18420"/>
        <label>2</label>
    </ligand>
</feature>
<evidence type="ECO:0000256" key="24">
    <source>
        <dbReference type="PIRSR" id="PIRSR039102-2"/>
    </source>
</evidence>
<dbReference type="GO" id="GO:0009252">
    <property type="term" value="P:peptidoglycan biosynthetic process"/>
    <property type="evidence" value="ECO:0007669"/>
    <property type="project" value="UniProtKB-UniRule"/>
</dbReference>
<evidence type="ECO:0000256" key="14">
    <source>
        <dbReference type="ARBA" id="ARBA00022984"/>
    </source>
</evidence>
<dbReference type="Proteomes" id="UP000001572">
    <property type="component" value="Chromosome"/>
</dbReference>
<sequence>MKKINVMVIFGGQSGEHEVSLMSAASVMGAINKEKYHIIPVGIAKNGDWKLFNGSVEEIESGDWEQSINELTEKGEDNKKFSLLPLTDGKQGIVLQNGEVKKIDVIFPVLHGPYGEDGRIQGLFEMIDIPYVGCGVMASAVAMDKVITKKVLEAEKIAQTPYQVIYGRRFQLDPLKYLNDLEATFEYPVFVKPANMGSSVGISKAKNREALKIAIKEAGKYDNKIVIEAFVEGREIECAVLGNEAPRVALPAEIIPSHEFYDYHDKYFDGTSRYVIPPDLSEELIQEIQHLAIQTYELLDCRGLSRIDFFVENETNRVLVNEVNTMPGFTKISMYPKMWEATGLPYDKLIDELIQLAMEEYQLKSR</sequence>
<evidence type="ECO:0000256" key="4">
    <source>
        <dbReference type="ARBA" id="ARBA00004752"/>
    </source>
</evidence>
<dbReference type="GO" id="GO:0008716">
    <property type="term" value="F:D-alanine-D-alanine ligase activity"/>
    <property type="evidence" value="ECO:0007669"/>
    <property type="project" value="UniProtKB-UniRule"/>
</dbReference>
<feature type="active site" evidence="23">
    <location>
        <position position="333"/>
    </location>
</feature>
<feature type="active site" evidence="23">
    <location>
        <position position="198"/>
    </location>
</feature>
<keyword evidence="15 25" id="KW-0464">Manganese</keyword>
<evidence type="ECO:0000256" key="1">
    <source>
        <dbReference type="ARBA" id="ARBA00001936"/>
    </source>
</evidence>
<dbReference type="PROSITE" id="PS00843">
    <property type="entry name" value="DALA_DALA_LIGASE_1"/>
    <property type="match status" value="1"/>
</dbReference>
<evidence type="ECO:0000256" key="8">
    <source>
        <dbReference type="ARBA" id="ARBA00022598"/>
    </source>
</evidence>
<evidence type="ECO:0000256" key="3">
    <source>
        <dbReference type="ARBA" id="ARBA00004496"/>
    </source>
</evidence>
<dbReference type="FunFam" id="3.30.1490.20:FF:000007">
    <property type="entry name" value="D-alanine--D-alanine ligase"/>
    <property type="match status" value="1"/>
</dbReference>
<dbReference type="PROSITE" id="PS50975">
    <property type="entry name" value="ATP_GRASP"/>
    <property type="match status" value="1"/>
</dbReference>
<dbReference type="PROSITE" id="PS00844">
    <property type="entry name" value="DALA_DALA_LIGASE_2"/>
    <property type="match status" value="1"/>
</dbReference>
<comment type="function">
    <text evidence="2 22">Cell wall formation.</text>
</comment>
<keyword evidence="9 25" id="KW-0479">Metal-binding</keyword>
<dbReference type="AlphaFoldDB" id="A6TWU4"/>
<dbReference type="STRING" id="293826.Amet_4591"/>
<dbReference type="GO" id="GO:0046872">
    <property type="term" value="F:metal ion binding"/>
    <property type="evidence" value="ECO:0007669"/>
    <property type="project" value="UniProtKB-KW"/>
</dbReference>
<accession>A6TWU4</accession>
<dbReference type="GO" id="GO:0071555">
    <property type="term" value="P:cell wall organization"/>
    <property type="evidence" value="ECO:0007669"/>
    <property type="project" value="UniProtKB-KW"/>
</dbReference>
<evidence type="ECO:0000256" key="21">
    <source>
        <dbReference type="ARBA" id="ARBA00077154"/>
    </source>
</evidence>
<dbReference type="InterPro" id="IPR000291">
    <property type="entry name" value="D-Ala_lig_Van_CS"/>
</dbReference>
<evidence type="ECO:0000256" key="6">
    <source>
        <dbReference type="ARBA" id="ARBA00012216"/>
    </source>
</evidence>
<dbReference type="InterPro" id="IPR016185">
    <property type="entry name" value="PreATP-grasp_dom_sf"/>
</dbReference>
<dbReference type="GO" id="GO:0005524">
    <property type="term" value="F:ATP binding"/>
    <property type="evidence" value="ECO:0007669"/>
    <property type="project" value="UniProtKB-UniRule"/>
</dbReference>
<dbReference type="HAMAP" id="MF_00047">
    <property type="entry name" value="Dala_Dala_lig"/>
    <property type="match status" value="1"/>
</dbReference>
<dbReference type="GO" id="GO:0005829">
    <property type="term" value="C:cytosol"/>
    <property type="evidence" value="ECO:0007669"/>
    <property type="project" value="TreeGrafter"/>
</dbReference>
<dbReference type="PIRSF" id="PIRSF039102">
    <property type="entry name" value="Ddl/VanB"/>
    <property type="match status" value="1"/>
</dbReference>
<dbReference type="Gene3D" id="3.40.50.20">
    <property type="match status" value="1"/>
</dbReference>
<comment type="subcellular location">
    <subcellularLocation>
        <location evidence="3 22">Cytoplasm</location>
    </subcellularLocation>
</comment>
<feature type="binding site" evidence="24">
    <location>
        <begin position="190"/>
        <end position="192"/>
    </location>
    <ligand>
        <name>ATP</name>
        <dbReference type="ChEBI" id="CHEBI:30616"/>
    </ligand>
</feature>
<dbReference type="Gene3D" id="3.30.470.20">
    <property type="entry name" value="ATP-grasp fold, B domain"/>
    <property type="match status" value="1"/>
</dbReference>
<evidence type="ECO:0000313" key="29">
    <source>
        <dbReference type="Proteomes" id="UP000001572"/>
    </source>
</evidence>
<feature type="active site" evidence="23">
    <location>
        <position position="16"/>
    </location>
</feature>
<gene>
    <name evidence="22" type="primary">ddl</name>
    <name evidence="28" type="ordered locus">Amet_4591</name>
</gene>
<keyword evidence="10 24" id="KW-0547">Nucleotide-binding</keyword>
<feature type="binding site" evidence="24">
    <location>
        <begin position="228"/>
        <end position="235"/>
    </location>
    <ligand>
        <name>ATP</name>
        <dbReference type="ChEBI" id="CHEBI:30616"/>
    </ligand>
</feature>
<evidence type="ECO:0000256" key="20">
    <source>
        <dbReference type="ARBA" id="ARBA00076288"/>
    </source>
</evidence>
<feature type="binding site" evidence="25">
    <location>
        <position position="322"/>
    </location>
    <ligand>
        <name>Mg(2+)</name>
        <dbReference type="ChEBI" id="CHEBI:18420"/>
        <label>2</label>
    </ligand>
</feature>
<dbReference type="GO" id="GO:0008360">
    <property type="term" value="P:regulation of cell shape"/>
    <property type="evidence" value="ECO:0007669"/>
    <property type="project" value="UniProtKB-KW"/>
</dbReference>
<feature type="binding site" evidence="25">
    <location>
        <position position="308"/>
    </location>
    <ligand>
        <name>Mg(2+)</name>
        <dbReference type="ChEBI" id="CHEBI:18420"/>
        <label>1</label>
    </ligand>
</feature>
<evidence type="ECO:0000256" key="19">
    <source>
        <dbReference type="ARBA" id="ARBA00068427"/>
    </source>
</evidence>
<dbReference type="Gene3D" id="3.30.1490.20">
    <property type="entry name" value="ATP-grasp fold, A domain"/>
    <property type="match status" value="1"/>
</dbReference>
<evidence type="ECO:0000256" key="13">
    <source>
        <dbReference type="ARBA" id="ARBA00022960"/>
    </source>
</evidence>
<evidence type="ECO:0000256" key="15">
    <source>
        <dbReference type="ARBA" id="ARBA00023211"/>
    </source>
</evidence>
<dbReference type="OrthoDB" id="9813261at2"/>
<evidence type="ECO:0000256" key="9">
    <source>
        <dbReference type="ARBA" id="ARBA00022723"/>
    </source>
</evidence>